<evidence type="ECO:0000259" key="3">
    <source>
        <dbReference type="PROSITE" id="PS51123"/>
    </source>
</evidence>
<evidence type="ECO:0000313" key="4">
    <source>
        <dbReference type="EMBL" id="MBR0654507.1"/>
    </source>
</evidence>
<dbReference type="InterPro" id="IPR006665">
    <property type="entry name" value="OmpA-like"/>
</dbReference>
<reference evidence="4" key="2">
    <citation type="journal article" date="2021" name="Syst. Appl. Microbiol.">
        <title>Roseomonas hellenica sp. nov., isolated from roots of wild-growing Alkanna tinctoria.</title>
        <authorList>
            <person name="Rat A."/>
            <person name="Naranjo H.D."/>
            <person name="Lebbe L."/>
            <person name="Cnockaert M."/>
            <person name="Krigas N."/>
            <person name="Grigoriadou K."/>
            <person name="Maloupa E."/>
            <person name="Willems A."/>
        </authorList>
    </citation>
    <scope>NUCLEOTIDE SEQUENCE</scope>
    <source>
        <strain evidence="4">LMG 28251</strain>
    </source>
</reference>
<organism evidence="4 5">
    <name type="scientific">Plastoroseomonas arctica</name>
    <dbReference type="NCBI Taxonomy" id="1509237"/>
    <lineage>
        <taxon>Bacteria</taxon>
        <taxon>Pseudomonadati</taxon>
        <taxon>Pseudomonadota</taxon>
        <taxon>Alphaproteobacteria</taxon>
        <taxon>Acetobacterales</taxon>
        <taxon>Acetobacteraceae</taxon>
        <taxon>Plastoroseomonas</taxon>
    </lineage>
</organism>
<accession>A0AAF1KRL8</accession>
<dbReference type="Pfam" id="PF00691">
    <property type="entry name" value="OmpA"/>
    <property type="match status" value="1"/>
</dbReference>
<evidence type="ECO:0000256" key="2">
    <source>
        <dbReference type="SAM" id="MobiDB-lite"/>
    </source>
</evidence>
<name>A0AAF1KRL8_9PROT</name>
<keyword evidence="1" id="KW-0472">Membrane</keyword>
<feature type="region of interest" description="Disordered" evidence="2">
    <location>
        <begin position="148"/>
        <end position="172"/>
    </location>
</feature>
<sequence>MERLIALAFIILVAVGTRGNATTPLTRICFFSEQSDEISAECTYQIRQVFEAWQSVNGYLMQADAALRAEMLRRSGTLLVFVSGHSDRRENSQPLGLRRARAVVRSLLAAGIPADRFIVYGFGGTRPLVPTAANVSEPQNRNVMMAISESRQPSTQVNDYDRDQSTGHRKVE</sequence>
<protein>
    <submittedName>
        <fullName evidence="4">OmpA family protein</fullName>
    </submittedName>
</protein>
<dbReference type="EMBL" id="JAAEDH010000004">
    <property type="protein sequence ID" value="MBR0654507.1"/>
    <property type="molecule type" value="Genomic_DNA"/>
</dbReference>
<keyword evidence="5" id="KW-1185">Reference proteome</keyword>
<feature type="compositionally biased region" description="Basic and acidic residues" evidence="2">
    <location>
        <begin position="159"/>
        <end position="172"/>
    </location>
</feature>
<dbReference type="Proteomes" id="UP001196068">
    <property type="component" value="Unassembled WGS sequence"/>
</dbReference>
<dbReference type="SUPFAM" id="SSF103088">
    <property type="entry name" value="OmpA-like"/>
    <property type="match status" value="1"/>
</dbReference>
<gene>
    <name evidence="4" type="ORF">GXW79_05370</name>
</gene>
<reference evidence="4" key="1">
    <citation type="submission" date="2020-01" db="EMBL/GenBank/DDBJ databases">
        <authorList>
            <person name="Rat A."/>
        </authorList>
    </citation>
    <scope>NUCLEOTIDE SEQUENCE</scope>
    <source>
        <strain evidence="4">LMG 28251</strain>
    </source>
</reference>
<evidence type="ECO:0000256" key="1">
    <source>
        <dbReference type="PROSITE-ProRule" id="PRU00473"/>
    </source>
</evidence>
<dbReference type="AlphaFoldDB" id="A0AAF1KRL8"/>
<feature type="compositionally biased region" description="Polar residues" evidence="2">
    <location>
        <begin position="149"/>
        <end position="158"/>
    </location>
</feature>
<dbReference type="Gene3D" id="3.30.1330.60">
    <property type="entry name" value="OmpA-like domain"/>
    <property type="match status" value="1"/>
</dbReference>
<evidence type="ECO:0000313" key="5">
    <source>
        <dbReference type="Proteomes" id="UP001196068"/>
    </source>
</evidence>
<dbReference type="PROSITE" id="PS51123">
    <property type="entry name" value="OMPA_2"/>
    <property type="match status" value="1"/>
</dbReference>
<proteinExistence type="predicted"/>
<comment type="caution">
    <text evidence="4">The sequence shown here is derived from an EMBL/GenBank/DDBJ whole genome shotgun (WGS) entry which is preliminary data.</text>
</comment>
<dbReference type="RefSeq" id="WP_211873323.1">
    <property type="nucleotide sequence ID" value="NZ_JAAEDH010000004.1"/>
</dbReference>
<dbReference type="InterPro" id="IPR036737">
    <property type="entry name" value="OmpA-like_sf"/>
</dbReference>
<feature type="domain" description="OmpA-like" evidence="3">
    <location>
        <begin position="18"/>
        <end position="151"/>
    </location>
</feature>
<dbReference type="GO" id="GO:0016020">
    <property type="term" value="C:membrane"/>
    <property type="evidence" value="ECO:0007669"/>
    <property type="project" value="UniProtKB-UniRule"/>
</dbReference>